<name>B4MCZ7_DROVI</name>
<gene>
    <name evidence="1" type="primary">Dvir\GJ15337</name>
    <name evidence="1" type="ORF">Dvir_GJ15337</name>
</gene>
<dbReference type="HOGENOM" id="CLU_074667_0_0_1"/>
<dbReference type="Proteomes" id="UP000008792">
    <property type="component" value="Unassembled WGS sequence"/>
</dbReference>
<dbReference type="KEGG" id="dvi:6635587"/>
<dbReference type="PhylomeDB" id="B4MCZ7"/>
<dbReference type="OMA" id="IASKCAM"/>
<dbReference type="EMBL" id="CH940660">
    <property type="protein sequence ID" value="EDW58069.1"/>
    <property type="molecule type" value="Genomic_DNA"/>
</dbReference>
<reference evidence="1 2" key="1">
    <citation type="journal article" date="2007" name="Nature">
        <title>Evolution of genes and genomes on the Drosophila phylogeny.</title>
        <authorList>
            <consortium name="Drosophila 12 Genomes Consortium"/>
            <person name="Clark A.G."/>
            <person name="Eisen M.B."/>
            <person name="Smith D.R."/>
            <person name="Bergman C.M."/>
            <person name="Oliver B."/>
            <person name="Markow T.A."/>
            <person name="Kaufman T.C."/>
            <person name="Kellis M."/>
            <person name="Gelbart W."/>
            <person name="Iyer V.N."/>
            <person name="Pollard D.A."/>
            <person name="Sackton T.B."/>
            <person name="Larracuente A.M."/>
            <person name="Singh N.D."/>
            <person name="Abad J.P."/>
            <person name="Abt D.N."/>
            <person name="Adryan B."/>
            <person name="Aguade M."/>
            <person name="Akashi H."/>
            <person name="Anderson W.W."/>
            <person name="Aquadro C.F."/>
            <person name="Ardell D.H."/>
            <person name="Arguello R."/>
            <person name="Artieri C.G."/>
            <person name="Barbash D.A."/>
            <person name="Barker D."/>
            <person name="Barsanti P."/>
            <person name="Batterham P."/>
            <person name="Batzoglou S."/>
            <person name="Begun D."/>
            <person name="Bhutkar A."/>
            <person name="Blanco E."/>
            <person name="Bosak S.A."/>
            <person name="Bradley R.K."/>
            <person name="Brand A.D."/>
            <person name="Brent M.R."/>
            <person name="Brooks A.N."/>
            <person name="Brown R.H."/>
            <person name="Butlin R.K."/>
            <person name="Caggese C."/>
            <person name="Calvi B.R."/>
            <person name="Bernardo de Carvalho A."/>
            <person name="Caspi A."/>
            <person name="Castrezana S."/>
            <person name="Celniker S.E."/>
            <person name="Chang J.L."/>
            <person name="Chapple C."/>
            <person name="Chatterji S."/>
            <person name="Chinwalla A."/>
            <person name="Civetta A."/>
            <person name="Clifton S.W."/>
            <person name="Comeron J.M."/>
            <person name="Costello J.C."/>
            <person name="Coyne J.A."/>
            <person name="Daub J."/>
            <person name="David R.G."/>
            <person name="Delcher A.L."/>
            <person name="Delehaunty K."/>
            <person name="Do C.B."/>
            <person name="Ebling H."/>
            <person name="Edwards K."/>
            <person name="Eickbush T."/>
            <person name="Evans J.D."/>
            <person name="Filipski A."/>
            <person name="Findeiss S."/>
            <person name="Freyhult E."/>
            <person name="Fulton L."/>
            <person name="Fulton R."/>
            <person name="Garcia A.C."/>
            <person name="Gardiner A."/>
            <person name="Garfield D.A."/>
            <person name="Garvin B.E."/>
            <person name="Gibson G."/>
            <person name="Gilbert D."/>
            <person name="Gnerre S."/>
            <person name="Godfrey J."/>
            <person name="Good R."/>
            <person name="Gotea V."/>
            <person name="Gravely B."/>
            <person name="Greenberg A.J."/>
            <person name="Griffiths-Jones S."/>
            <person name="Gross S."/>
            <person name="Guigo R."/>
            <person name="Gustafson E.A."/>
            <person name="Haerty W."/>
            <person name="Hahn M.W."/>
            <person name="Halligan D.L."/>
            <person name="Halpern A.L."/>
            <person name="Halter G.M."/>
            <person name="Han M.V."/>
            <person name="Heger A."/>
            <person name="Hillier L."/>
            <person name="Hinrichs A.S."/>
            <person name="Holmes I."/>
            <person name="Hoskins R.A."/>
            <person name="Hubisz M.J."/>
            <person name="Hultmark D."/>
            <person name="Huntley M.A."/>
            <person name="Jaffe D.B."/>
            <person name="Jagadeeshan S."/>
            <person name="Jeck W.R."/>
            <person name="Johnson J."/>
            <person name="Jones C.D."/>
            <person name="Jordan W.C."/>
            <person name="Karpen G.H."/>
            <person name="Kataoka E."/>
            <person name="Keightley P.D."/>
            <person name="Kheradpour P."/>
            <person name="Kirkness E.F."/>
            <person name="Koerich L.B."/>
            <person name="Kristiansen K."/>
            <person name="Kudrna D."/>
            <person name="Kulathinal R.J."/>
            <person name="Kumar S."/>
            <person name="Kwok R."/>
            <person name="Lander E."/>
            <person name="Langley C.H."/>
            <person name="Lapoint R."/>
            <person name="Lazzaro B.P."/>
            <person name="Lee S.J."/>
            <person name="Levesque L."/>
            <person name="Li R."/>
            <person name="Lin C.F."/>
            <person name="Lin M.F."/>
            <person name="Lindblad-Toh K."/>
            <person name="Llopart A."/>
            <person name="Long M."/>
            <person name="Low L."/>
            <person name="Lozovsky E."/>
            <person name="Lu J."/>
            <person name="Luo M."/>
            <person name="Machado C.A."/>
            <person name="Makalowski W."/>
            <person name="Marzo M."/>
            <person name="Matsuda M."/>
            <person name="Matzkin L."/>
            <person name="McAllister B."/>
            <person name="McBride C.S."/>
            <person name="McKernan B."/>
            <person name="McKernan K."/>
            <person name="Mendez-Lago M."/>
            <person name="Minx P."/>
            <person name="Mollenhauer M.U."/>
            <person name="Montooth K."/>
            <person name="Mount S.M."/>
            <person name="Mu X."/>
            <person name="Myers E."/>
            <person name="Negre B."/>
            <person name="Newfeld S."/>
            <person name="Nielsen R."/>
            <person name="Noor M.A."/>
            <person name="O'Grady P."/>
            <person name="Pachter L."/>
            <person name="Papaceit M."/>
            <person name="Parisi M.J."/>
            <person name="Parisi M."/>
            <person name="Parts L."/>
            <person name="Pedersen J.S."/>
            <person name="Pesole G."/>
            <person name="Phillippy A.M."/>
            <person name="Ponting C.P."/>
            <person name="Pop M."/>
            <person name="Porcelli D."/>
            <person name="Powell J.R."/>
            <person name="Prohaska S."/>
            <person name="Pruitt K."/>
            <person name="Puig M."/>
            <person name="Quesneville H."/>
            <person name="Ram K.R."/>
            <person name="Rand D."/>
            <person name="Rasmussen M.D."/>
            <person name="Reed L.K."/>
            <person name="Reenan R."/>
            <person name="Reily A."/>
            <person name="Remington K.A."/>
            <person name="Rieger T.T."/>
            <person name="Ritchie M.G."/>
            <person name="Robin C."/>
            <person name="Rogers Y.H."/>
            <person name="Rohde C."/>
            <person name="Rozas J."/>
            <person name="Rubenfield M.J."/>
            <person name="Ruiz A."/>
            <person name="Russo S."/>
            <person name="Salzberg S.L."/>
            <person name="Sanchez-Gracia A."/>
            <person name="Saranga D.J."/>
            <person name="Sato H."/>
            <person name="Schaeffer S.W."/>
            <person name="Schatz M.C."/>
            <person name="Schlenke T."/>
            <person name="Schwartz R."/>
            <person name="Segarra C."/>
            <person name="Singh R.S."/>
            <person name="Sirot L."/>
            <person name="Sirota M."/>
            <person name="Sisneros N.B."/>
            <person name="Smith C.D."/>
            <person name="Smith T.F."/>
            <person name="Spieth J."/>
            <person name="Stage D.E."/>
            <person name="Stark A."/>
            <person name="Stephan W."/>
            <person name="Strausberg R.L."/>
            <person name="Strempel S."/>
            <person name="Sturgill D."/>
            <person name="Sutton G."/>
            <person name="Sutton G.G."/>
            <person name="Tao W."/>
            <person name="Teichmann S."/>
            <person name="Tobari Y.N."/>
            <person name="Tomimura Y."/>
            <person name="Tsolas J.M."/>
            <person name="Valente V.L."/>
            <person name="Venter E."/>
            <person name="Venter J.C."/>
            <person name="Vicario S."/>
            <person name="Vieira F.G."/>
            <person name="Vilella A.J."/>
            <person name="Villasante A."/>
            <person name="Walenz B."/>
            <person name="Wang J."/>
            <person name="Wasserman M."/>
            <person name="Watts T."/>
            <person name="Wilson D."/>
            <person name="Wilson R.K."/>
            <person name="Wing R.A."/>
            <person name="Wolfner M.F."/>
            <person name="Wong A."/>
            <person name="Wong G.K."/>
            <person name="Wu C.I."/>
            <person name="Wu G."/>
            <person name="Yamamoto D."/>
            <person name="Yang H.P."/>
            <person name="Yang S.P."/>
            <person name="Yorke J.A."/>
            <person name="Yoshida K."/>
            <person name="Zdobnov E."/>
            <person name="Zhang P."/>
            <person name="Zhang Y."/>
            <person name="Zimin A.V."/>
            <person name="Baldwin J."/>
            <person name="Abdouelleil A."/>
            <person name="Abdulkadir J."/>
            <person name="Abebe A."/>
            <person name="Abera B."/>
            <person name="Abreu J."/>
            <person name="Acer S.C."/>
            <person name="Aftuck L."/>
            <person name="Alexander A."/>
            <person name="An P."/>
            <person name="Anderson E."/>
            <person name="Anderson S."/>
            <person name="Arachi H."/>
            <person name="Azer M."/>
            <person name="Bachantsang P."/>
            <person name="Barry A."/>
            <person name="Bayul T."/>
            <person name="Berlin A."/>
            <person name="Bessette D."/>
            <person name="Bloom T."/>
            <person name="Blye J."/>
            <person name="Boguslavskiy L."/>
            <person name="Bonnet C."/>
            <person name="Boukhgalter B."/>
            <person name="Bourzgui I."/>
            <person name="Brown A."/>
            <person name="Cahill P."/>
            <person name="Channer S."/>
            <person name="Cheshatsang Y."/>
            <person name="Chuda L."/>
            <person name="Citroen M."/>
            <person name="Collymore A."/>
            <person name="Cooke P."/>
            <person name="Costello M."/>
            <person name="D'Aco K."/>
            <person name="Daza R."/>
            <person name="De Haan G."/>
            <person name="DeGray S."/>
            <person name="DeMaso C."/>
            <person name="Dhargay N."/>
            <person name="Dooley K."/>
            <person name="Dooley E."/>
            <person name="Doricent M."/>
            <person name="Dorje P."/>
            <person name="Dorjee K."/>
            <person name="Dupes A."/>
            <person name="Elong R."/>
            <person name="Falk J."/>
            <person name="Farina A."/>
            <person name="Faro S."/>
            <person name="Ferguson D."/>
            <person name="Fisher S."/>
            <person name="Foley C.D."/>
            <person name="Franke A."/>
            <person name="Friedrich D."/>
            <person name="Gadbois L."/>
            <person name="Gearin G."/>
            <person name="Gearin C.R."/>
            <person name="Giannoukos G."/>
            <person name="Goode T."/>
            <person name="Graham J."/>
            <person name="Grandbois E."/>
            <person name="Grewal S."/>
            <person name="Gyaltsen K."/>
            <person name="Hafez N."/>
            <person name="Hagos B."/>
            <person name="Hall J."/>
            <person name="Henson C."/>
            <person name="Hollinger A."/>
            <person name="Honan T."/>
            <person name="Huard M.D."/>
            <person name="Hughes L."/>
            <person name="Hurhula B."/>
            <person name="Husby M.E."/>
            <person name="Kamat A."/>
            <person name="Kanga B."/>
            <person name="Kashin S."/>
            <person name="Khazanovich D."/>
            <person name="Kisner P."/>
            <person name="Lance K."/>
            <person name="Lara M."/>
            <person name="Lee W."/>
            <person name="Lennon N."/>
            <person name="Letendre F."/>
            <person name="LeVine R."/>
            <person name="Lipovsky A."/>
            <person name="Liu X."/>
            <person name="Liu J."/>
            <person name="Liu S."/>
            <person name="Lokyitsang T."/>
            <person name="Lokyitsang Y."/>
            <person name="Lubonja R."/>
            <person name="Lui A."/>
            <person name="MacDonald P."/>
            <person name="Magnisalis V."/>
            <person name="Maru K."/>
            <person name="Matthews C."/>
            <person name="McCusker W."/>
            <person name="McDonough S."/>
            <person name="Mehta T."/>
            <person name="Meldrim J."/>
            <person name="Meneus L."/>
            <person name="Mihai O."/>
            <person name="Mihalev A."/>
            <person name="Mihova T."/>
            <person name="Mittelman R."/>
            <person name="Mlenga V."/>
            <person name="Montmayeur A."/>
            <person name="Mulrain L."/>
            <person name="Navidi A."/>
            <person name="Naylor J."/>
            <person name="Negash T."/>
            <person name="Nguyen T."/>
            <person name="Nguyen N."/>
            <person name="Nicol R."/>
            <person name="Norbu C."/>
            <person name="Norbu N."/>
            <person name="Novod N."/>
            <person name="O'Neill B."/>
            <person name="Osman S."/>
            <person name="Markiewicz E."/>
            <person name="Oyono O.L."/>
            <person name="Patti C."/>
            <person name="Phunkhang P."/>
            <person name="Pierre F."/>
            <person name="Priest M."/>
            <person name="Raghuraman S."/>
            <person name="Rege F."/>
            <person name="Reyes R."/>
            <person name="Rise C."/>
            <person name="Rogov P."/>
            <person name="Ross K."/>
            <person name="Ryan E."/>
            <person name="Settipalli S."/>
            <person name="Shea T."/>
            <person name="Sherpa N."/>
            <person name="Shi L."/>
            <person name="Shih D."/>
            <person name="Sparrow T."/>
            <person name="Spaulding J."/>
            <person name="Stalker J."/>
            <person name="Stange-Thomann N."/>
            <person name="Stavropoulos S."/>
            <person name="Stone C."/>
            <person name="Strader C."/>
            <person name="Tesfaye S."/>
            <person name="Thomson T."/>
            <person name="Thoulutsang Y."/>
            <person name="Thoulutsang D."/>
            <person name="Topham K."/>
            <person name="Topping I."/>
            <person name="Tsamla T."/>
            <person name="Vassiliev H."/>
            <person name="Vo A."/>
            <person name="Wangchuk T."/>
            <person name="Wangdi T."/>
            <person name="Weiand M."/>
            <person name="Wilkinson J."/>
            <person name="Wilson A."/>
            <person name="Yadav S."/>
            <person name="Young G."/>
            <person name="Yu Q."/>
            <person name="Zembek L."/>
            <person name="Zhong D."/>
            <person name="Zimmer A."/>
            <person name="Zwirko Z."/>
            <person name="Jaffe D.B."/>
            <person name="Alvarez P."/>
            <person name="Brockman W."/>
            <person name="Butler J."/>
            <person name="Chin C."/>
            <person name="Gnerre S."/>
            <person name="Grabherr M."/>
            <person name="Kleber M."/>
            <person name="Mauceli E."/>
            <person name="MacCallum I."/>
        </authorList>
    </citation>
    <scope>NUCLEOTIDE SEQUENCE [LARGE SCALE GENOMIC DNA]</scope>
    <source>
        <strain evidence="2">Tucson 15010-1051.87</strain>
    </source>
</reference>
<dbReference type="eggNOG" id="ENOG502T852">
    <property type="taxonomic scope" value="Eukaryota"/>
</dbReference>
<dbReference type="InParanoid" id="B4MCZ7"/>
<organism evidence="1 2">
    <name type="scientific">Drosophila virilis</name>
    <name type="common">Fruit fly</name>
    <dbReference type="NCBI Taxonomy" id="7244"/>
    <lineage>
        <taxon>Eukaryota</taxon>
        <taxon>Metazoa</taxon>
        <taxon>Ecdysozoa</taxon>
        <taxon>Arthropoda</taxon>
        <taxon>Hexapoda</taxon>
        <taxon>Insecta</taxon>
        <taxon>Pterygota</taxon>
        <taxon>Neoptera</taxon>
        <taxon>Endopterygota</taxon>
        <taxon>Diptera</taxon>
        <taxon>Brachycera</taxon>
        <taxon>Muscomorpha</taxon>
        <taxon>Ephydroidea</taxon>
        <taxon>Drosophilidae</taxon>
        <taxon>Drosophila</taxon>
    </lineage>
</organism>
<sequence length="318" mass="35867">MYAANKTPFAAKKLTGKRTVEQLFAKSKSTLLSWRNFYNILKLSPLGQRVLLPIDKLSVLQGCEYLGKLSRHKLSTEELATLQVLASILFLLPDEVLVVRNARETLLRKSFKIPSASLEPMLVHYFSQNLLEFYEMGRHISSFKFLITISKFIASKCAMGKAVAVCLMWSIVFEIAGSSIIIHQHRDLSELCSILDQVPLANTPIDRFCILLQTVGVLLHFMLCGNWLQEFLSYGYPFFYFRLLPGDCRNLQAWLNQALLLYKVRLPDATQRIQCGAKQLLASLEYLANNSAEWCLACRSGSDGKSQVCVLGDIGNSK</sequence>
<dbReference type="AlphaFoldDB" id="B4MCZ7"/>
<evidence type="ECO:0000313" key="2">
    <source>
        <dbReference type="Proteomes" id="UP000008792"/>
    </source>
</evidence>
<keyword evidence="2" id="KW-1185">Reference proteome</keyword>
<evidence type="ECO:0000313" key="1">
    <source>
        <dbReference type="EMBL" id="EDW58069.1"/>
    </source>
</evidence>
<dbReference type="OrthoDB" id="7848994at2759"/>
<proteinExistence type="predicted"/>
<protein>
    <submittedName>
        <fullName evidence="1">Uncharacterized protein</fullName>
    </submittedName>
</protein>
<accession>B4MCZ7</accession>